<proteinExistence type="inferred from homology"/>
<feature type="signal peptide" evidence="3">
    <location>
        <begin position="1"/>
        <end position="16"/>
    </location>
</feature>
<protein>
    <recommendedName>
        <fullName evidence="6">Proteinase inhibitor, propeptide</fullName>
    </recommendedName>
</protein>
<comment type="caution">
    <text evidence="4">The sequence shown here is derived from an EMBL/GenBank/DDBJ whole genome shotgun (WGS) entry which is preliminary data.</text>
</comment>
<sequence length="102" mass="11053">MKLFLTIVDLLPLALAAKDLKSVIITYPQGTPDSVMDQAKESLKASGGVITHEYNLIKGFAAEAPAKALDIVSTQSDDHKPNIEEDQTVTINRDSVGEEHSF</sequence>
<name>A0A9W9KGP4_9EURO</name>
<dbReference type="FunFam" id="3.30.70.80:FF:000005">
    <property type="entry name" value="Proteinase inhibitor I2B"/>
    <property type="match status" value="1"/>
</dbReference>
<dbReference type="PANTHER" id="PTHR28288">
    <property type="entry name" value="PROTEASE B INHIBITOR 2"/>
    <property type="match status" value="1"/>
</dbReference>
<dbReference type="Gene3D" id="3.30.70.80">
    <property type="entry name" value="Peptidase S8 propeptide/proteinase inhibitor I9"/>
    <property type="match status" value="1"/>
</dbReference>
<gene>
    <name evidence="4" type="ORF">NUU61_002513</name>
</gene>
<keyword evidence="5" id="KW-1185">Reference proteome</keyword>
<dbReference type="OrthoDB" id="3888684at2759"/>
<evidence type="ECO:0000256" key="3">
    <source>
        <dbReference type="SAM" id="SignalP"/>
    </source>
</evidence>
<dbReference type="AlphaFoldDB" id="A0A9W9KGP4"/>
<dbReference type="PANTHER" id="PTHR28288:SF1">
    <property type="entry name" value="INHIBITOR I9 DOMAIN-CONTAINING PROTEIN"/>
    <property type="match status" value="1"/>
</dbReference>
<feature type="region of interest" description="Disordered" evidence="2">
    <location>
        <begin position="75"/>
        <end position="102"/>
    </location>
</feature>
<dbReference type="SUPFAM" id="SSF54897">
    <property type="entry name" value="Protease propeptides/inhibitors"/>
    <property type="match status" value="1"/>
</dbReference>
<keyword evidence="3" id="KW-0732">Signal</keyword>
<dbReference type="EMBL" id="JAPMSZ010000004">
    <property type="protein sequence ID" value="KAJ5105166.1"/>
    <property type="molecule type" value="Genomic_DNA"/>
</dbReference>
<comment type="similarity">
    <text evidence="1">Belongs to the protease inhibitor I9 family.</text>
</comment>
<dbReference type="GO" id="GO:0042144">
    <property type="term" value="P:vacuole fusion, non-autophagic"/>
    <property type="evidence" value="ECO:0007669"/>
    <property type="project" value="TreeGrafter"/>
</dbReference>
<evidence type="ECO:0008006" key="6">
    <source>
        <dbReference type="Google" id="ProtNLM"/>
    </source>
</evidence>
<feature type="chain" id="PRO_5040939819" description="Proteinase inhibitor, propeptide" evidence="3">
    <location>
        <begin position="17"/>
        <end position="102"/>
    </location>
</feature>
<organism evidence="4 5">
    <name type="scientific">Penicillium alfredii</name>
    <dbReference type="NCBI Taxonomy" id="1506179"/>
    <lineage>
        <taxon>Eukaryota</taxon>
        <taxon>Fungi</taxon>
        <taxon>Dikarya</taxon>
        <taxon>Ascomycota</taxon>
        <taxon>Pezizomycotina</taxon>
        <taxon>Eurotiomycetes</taxon>
        <taxon>Eurotiomycetidae</taxon>
        <taxon>Eurotiales</taxon>
        <taxon>Aspergillaceae</taxon>
        <taxon>Penicillium</taxon>
    </lineage>
</organism>
<evidence type="ECO:0000256" key="2">
    <source>
        <dbReference type="SAM" id="MobiDB-lite"/>
    </source>
</evidence>
<dbReference type="InterPro" id="IPR052471">
    <property type="entry name" value="PBI_I9"/>
</dbReference>
<evidence type="ECO:0000313" key="4">
    <source>
        <dbReference type="EMBL" id="KAJ5105166.1"/>
    </source>
</evidence>
<dbReference type="GO" id="GO:0004866">
    <property type="term" value="F:endopeptidase inhibitor activity"/>
    <property type="evidence" value="ECO:0007669"/>
    <property type="project" value="UniProtKB-ARBA"/>
</dbReference>
<reference evidence="4" key="1">
    <citation type="submission" date="2022-11" db="EMBL/GenBank/DDBJ databases">
        <authorList>
            <person name="Petersen C."/>
        </authorList>
    </citation>
    <scope>NUCLEOTIDE SEQUENCE</scope>
    <source>
        <strain evidence="4">IBT 34128</strain>
    </source>
</reference>
<dbReference type="RefSeq" id="XP_056514162.1">
    <property type="nucleotide sequence ID" value="XM_056653095.1"/>
</dbReference>
<evidence type="ECO:0000256" key="1">
    <source>
        <dbReference type="ARBA" id="ARBA00038069"/>
    </source>
</evidence>
<dbReference type="InterPro" id="IPR037045">
    <property type="entry name" value="S8pro/Inhibitor_I9_sf"/>
</dbReference>
<reference evidence="4" key="2">
    <citation type="journal article" date="2023" name="IMA Fungus">
        <title>Comparative genomic study of the Penicillium genus elucidates a diverse pangenome and 15 lateral gene transfer events.</title>
        <authorList>
            <person name="Petersen C."/>
            <person name="Sorensen T."/>
            <person name="Nielsen M.R."/>
            <person name="Sondergaard T.E."/>
            <person name="Sorensen J.L."/>
            <person name="Fitzpatrick D.A."/>
            <person name="Frisvad J.C."/>
            <person name="Nielsen K.L."/>
        </authorList>
    </citation>
    <scope>NUCLEOTIDE SEQUENCE</scope>
    <source>
        <strain evidence="4">IBT 34128</strain>
    </source>
</reference>
<dbReference type="GeneID" id="81392263"/>
<dbReference type="Proteomes" id="UP001141434">
    <property type="component" value="Unassembled WGS sequence"/>
</dbReference>
<evidence type="ECO:0000313" key="5">
    <source>
        <dbReference type="Proteomes" id="UP001141434"/>
    </source>
</evidence>
<accession>A0A9W9KGP4</accession>